<dbReference type="Proteomes" id="UP001207228">
    <property type="component" value="Unassembled WGS sequence"/>
</dbReference>
<feature type="domain" description="Bacterial sugar transferase" evidence="8">
    <location>
        <begin position="272"/>
        <end position="456"/>
    </location>
</feature>
<dbReference type="EMBL" id="JAPFQO010000009">
    <property type="protein sequence ID" value="MCX2741232.1"/>
    <property type="molecule type" value="Genomic_DNA"/>
</dbReference>
<keyword evidence="5 7" id="KW-1133">Transmembrane helix</keyword>
<name>A0ABT3RIR0_9BACT</name>
<feature type="transmembrane region" description="Helical" evidence="7">
    <location>
        <begin position="108"/>
        <end position="129"/>
    </location>
</feature>
<dbReference type="InterPro" id="IPR036291">
    <property type="entry name" value="NAD(P)-bd_dom_sf"/>
</dbReference>
<dbReference type="RefSeq" id="WP_266053354.1">
    <property type="nucleotide sequence ID" value="NZ_JAPFQO010000009.1"/>
</dbReference>
<dbReference type="Gene3D" id="3.40.50.720">
    <property type="entry name" value="NAD(P)-binding Rossmann-like Domain"/>
    <property type="match status" value="1"/>
</dbReference>
<reference evidence="9 10" key="1">
    <citation type="submission" date="2022-11" db="EMBL/GenBank/DDBJ databases">
        <title>The characterization of three novel Bacteroidetes species and genomic analysis of their roles in tidal elemental geochemical cycles.</title>
        <authorList>
            <person name="Ma K.-J."/>
        </authorList>
    </citation>
    <scope>NUCLEOTIDE SEQUENCE [LARGE SCALE GENOMIC DNA]</scope>
    <source>
        <strain evidence="9 10">M82</strain>
    </source>
</reference>
<evidence type="ECO:0000256" key="1">
    <source>
        <dbReference type="ARBA" id="ARBA00004141"/>
    </source>
</evidence>
<gene>
    <name evidence="9" type="ORF">OO017_14830</name>
</gene>
<keyword evidence="3 9" id="KW-0808">Transferase</keyword>
<evidence type="ECO:0000256" key="3">
    <source>
        <dbReference type="ARBA" id="ARBA00022679"/>
    </source>
</evidence>
<evidence type="ECO:0000256" key="5">
    <source>
        <dbReference type="ARBA" id="ARBA00022989"/>
    </source>
</evidence>
<accession>A0ABT3RIR0</accession>
<dbReference type="InterPro" id="IPR017473">
    <property type="entry name" value="Undecaprenyl-P_gluc_Ptfrase"/>
</dbReference>
<evidence type="ECO:0000313" key="9">
    <source>
        <dbReference type="EMBL" id="MCX2741232.1"/>
    </source>
</evidence>
<evidence type="ECO:0000256" key="2">
    <source>
        <dbReference type="ARBA" id="ARBA00006464"/>
    </source>
</evidence>
<evidence type="ECO:0000259" key="8">
    <source>
        <dbReference type="Pfam" id="PF02397"/>
    </source>
</evidence>
<dbReference type="InterPro" id="IPR017475">
    <property type="entry name" value="EPS_sugar_tfrase"/>
</dbReference>
<evidence type="ECO:0000256" key="7">
    <source>
        <dbReference type="SAM" id="Phobius"/>
    </source>
</evidence>
<feature type="transmembrane region" description="Helical" evidence="7">
    <location>
        <begin position="277"/>
        <end position="299"/>
    </location>
</feature>
<organism evidence="9 10">
    <name type="scientific">Pontibacter anaerobius</name>
    <dbReference type="NCBI Taxonomy" id="2993940"/>
    <lineage>
        <taxon>Bacteria</taxon>
        <taxon>Pseudomonadati</taxon>
        <taxon>Bacteroidota</taxon>
        <taxon>Cytophagia</taxon>
        <taxon>Cytophagales</taxon>
        <taxon>Hymenobacteraceae</taxon>
        <taxon>Pontibacter</taxon>
    </lineage>
</organism>
<evidence type="ECO:0000256" key="6">
    <source>
        <dbReference type="ARBA" id="ARBA00023136"/>
    </source>
</evidence>
<proteinExistence type="inferred from homology"/>
<dbReference type="EC" id="2.7.8.31" evidence="9"/>
<feature type="transmembrane region" description="Helical" evidence="7">
    <location>
        <begin position="77"/>
        <end position="102"/>
    </location>
</feature>
<protein>
    <submittedName>
        <fullName evidence="9">Undecaprenyl-phosphate glucose phosphotransferase</fullName>
        <ecNumber evidence="9">2.7.8.31</ecNumber>
    </submittedName>
</protein>
<comment type="caution">
    <text evidence="9">The sequence shown here is derived from an EMBL/GenBank/DDBJ whole genome shotgun (WGS) entry which is preliminary data.</text>
</comment>
<comment type="similarity">
    <text evidence="2">Belongs to the bacterial sugar transferase family.</text>
</comment>
<keyword evidence="4 7" id="KW-0812">Transmembrane</keyword>
<dbReference type="Pfam" id="PF13727">
    <property type="entry name" value="CoA_binding_3"/>
    <property type="match status" value="1"/>
</dbReference>
<keyword evidence="6 7" id="KW-0472">Membrane</keyword>
<keyword evidence="10" id="KW-1185">Reference proteome</keyword>
<dbReference type="NCBIfam" id="TIGR03025">
    <property type="entry name" value="EPS_sugtrans"/>
    <property type="match status" value="1"/>
</dbReference>
<dbReference type="SUPFAM" id="SSF51735">
    <property type="entry name" value="NAD(P)-binding Rossmann-fold domains"/>
    <property type="match status" value="1"/>
</dbReference>
<dbReference type="PANTHER" id="PTHR30576:SF0">
    <property type="entry name" value="UNDECAPRENYL-PHOSPHATE N-ACETYLGALACTOSAMINYL 1-PHOSPHATE TRANSFERASE-RELATED"/>
    <property type="match status" value="1"/>
</dbReference>
<sequence>MAHKYSTLFKWINVVVDYFLLNGTLYFCFILADNELIWAEVYDYRLTIVLLNFSWFYSSNICNVYSQILKRNAAPVMSANVAALCVFISLSAAIKLLLPHFYIPPTPFIYYFVLFPAFIIGWRLSFLLYRKYKKNKWATSSSIAIVGASPAGIELYNYINANSELDYQIAGMFDDDPTKVPPHIHYLGNAKDSVSYASTNKISEIYCSLPNQAFEVIEKLILEADKYMVRFRLVPDVKGALNGRFMVELVGPVTILKPRQEPLENKANEIIKRAFDIVFSSLVLLFILSWLTPVLAVIIKLESKGPVFFKQLRSGKNNKSFQCLKFRSMALNNNADKLQACKGDFRVTRIGRILRKTSIDELPQFINVFFGNMSVVGPRPHMLKHTKDYSQLINNYMVRHFLTPGITGWAQVNGFRGETKETMAMLNRVQADLWYLENWTLYLDLKIVFLTVWQSFQRNENVY</sequence>
<feature type="transmembrane region" description="Helical" evidence="7">
    <location>
        <begin position="12"/>
        <end position="32"/>
    </location>
</feature>
<comment type="subcellular location">
    <subcellularLocation>
        <location evidence="1">Membrane</location>
        <topology evidence="1">Multi-pass membrane protein</topology>
    </subcellularLocation>
</comment>
<dbReference type="InterPro" id="IPR003362">
    <property type="entry name" value="Bact_transf"/>
</dbReference>
<evidence type="ECO:0000256" key="4">
    <source>
        <dbReference type="ARBA" id="ARBA00022692"/>
    </source>
</evidence>
<dbReference type="Pfam" id="PF02397">
    <property type="entry name" value="Bac_transf"/>
    <property type="match status" value="1"/>
</dbReference>
<feature type="transmembrane region" description="Helical" evidence="7">
    <location>
        <begin position="44"/>
        <end position="65"/>
    </location>
</feature>
<evidence type="ECO:0000313" key="10">
    <source>
        <dbReference type="Proteomes" id="UP001207228"/>
    </source>
</evidence>
<dbReference type="PANTHER" id="PTHR30576">
    <property type="entry name" value="COLANIC BIOSYNTHESIS UDP-GLUCOSE LIPID CARRIER TRANSFERASE"/>
    <property type="match status" value="1"/>
</dbReference>
<dbReference type="NCBIfam" id="TIGR03023">
    <property type="entry name" value="WcaJ_sugtrans"/>
    <property type="match status" value="1"/>
</dbReference>
<dbReference type="GO" id="GO:0089702">
    <property type="term" value="F:undecaprenyl-phosphate glucose phosphotransferase activity"/>
    <property type="evidence" value="ECO:0007669"/>
    <property type="project" value="UniProtKB-EC"/>
</dbReference>